<feature type="domain" description="Helicase ATP-binding" evidence="12">
    <location>
        <begin position="321"/>
        <end position="495"/>
    </location>
</feature>
<dbReference type="CDD" id="cd18795">
    <property type="entry name" value="SF2_C_Ski2"/>
    <property type="match status" value="1"/>
</dbReference>
<keyword evidence="15" id="KW-1185">Reference proteome</keyword>
<evidence type="ECO:0000256" key="11">
    <source>
        <dbReference type="SAM" id="MobiDB-lite"/>
    </source>
</evidence>
<dbReference type="EMBL" id="KI966434">
    <property type="protein sequence ID" value="EWC44784.1"/>
    <property type="molecule type" value="Genomic_DNA"/>
</dbReference>
<dbReference type="Gene3D" id="1.10.10.10">
    <property type="entry name" value="Winged helix-like DNA-binding domain superfamily/Winged helix DNA-binding domain"/>
    <property type="match status" value="1"/>
</dbReference>
<dbReference type="Pfam" id="PF02889">
    <property type="entry name" value="Sec63"/>
    <property type="match status" value="1"/>
</dbReference>
<keyword evidence="7" id="KW-0469">Meiosis</keyword>
<feature type="region of interest" description="Disordered" evidence="11">
    <location>
        <begin position="181"/>
        <end position="219"/>
    </location>
</feature>
<dbReference type="HOGENOM" id="CLU_000335_0_4_1"/>
<feature type="region of interest" description="Disordered" evidence="11">
    <location>
        <begin position="1592"/>
        <end position="1611"/>
    </location>
</feature>
<dbReference type="Pfam" id="PF23445">
    <property type="entry name" value="WHD_SNRNP200"/>
    <property type="match status" value="1"/>
</dbReference>
<dbReference type="PANTHER" id="PTHR47835:SF3">
    <property type="entry name" value="HELICASE FOR MEIOSIS 1"/>
    <property type="match status" value="1"/>
</dbReference>
<dbReference type="Proteomes" id="UP000024837">
    <property type="component" value="Unassembled WGS sequence"/>
</dbReference>
<evidence type="ECO:0000256" key="9">
    <source>
        <dbReference type="ARBA" id="ARBA00034808"/>
    </source>
</evidence>
<sequence>MHARGHARGINQEPAPFSGFQPDFPLHRSQHQSSNYYDASMFEDGDAEFLPVEAPPRQPNAPGYSFLRPGLQAGYLRVADNRFDGSGDPQHTAHSQSGFSFQPAFFPTMASQAQAAVPPLLPQLRDPPRPPSRLTLSSISPPNVVPTPTDSSVFVGSSGLSLAMNQPSSFYDRFKYHSPITEPTTPVRQQQLSSSDGYDVGSNSSPSAMLPPPRRGFRNQDAYPAAVSPILPPAPRQNRLKALLGKHNISHAQVNPGSEFDLPFSPTQQHPISSPRQALSLSHAPLIAQGIPLVPIDALPSKYHSVFPYQAFNATQSKCFNAVFNSSDNLTLSAPTGSGKTAVMELAICRLMETFEAGSFKIIYQAPTKALCAERKRDWEEKFKPLGLKCTELTGDTQFGQLAEVKNGDIIVTTPEKWDSVTRRWADHKRLLGLVRLFLIDEVHILKEDRGATLEVVVSRMKTIGSRVRFIALSATIPNSKDIATWLGKDSDHPGTPAHEERLGEEFRPVKLEKVVYGYQANANDFVFDKFLDGKLYEVIQKHSQRKPVMVFCATRNICVSTAKVLAEKWNAGLRDKPWPAPLTSFSLRDKDLQVTAKVGVAFHHAGLDVSDRTLIEKLFLDSHISVICCTSTLAVGVNLPTHLVVIKNTVSWQGGQMREYLDLEVMQMLGRAGRPQFDTTGVAAIMTRREKKNRYERMISGAEKLESCLHLNLIEHLNAEIGLGTITDIESAKQWLRSTFLYIRMKSNPAFYNFKANKIEAELESIVEKDIAALEEVGFVEYRQSKLACLEPGDAMARYYIKFDTMKNILELNEKASASEILTCVSEANEFKEYRIRSGEKAVLKEINKSPSMKWPIKVDISSPAHKASILIQYEIGCIDFPTTEGLQKHRAALLQDKSFIFQQLYRIIRCVCDTKVFLRDSASCKNALKLARCIDARVWEDTPSMLLQLEGLGPIGVRKFVNSDIKTLEQLYALETHKIETVASRNPPYGAKLKQDISGIPRFRLFTQVTKVQANRRSPVKVSFRVEIGVLNDQAPARWHGKLLHLYFMAERSDGYLVDFRRMPLLKLSSNKDVMLQAELAQPGQRLICHIGCEEIVNTYQSAEVEVDIPDSQFPPAKVGGSMSAFLQKQPRAREEAEDLDLIDLTASQISIVNKPFKPPTREESKIKTPELDEFGDDEFERDLLEMDGLDEGSILDLQSIQHPKWTPINSPKPPRDGCTAVKVDHGAEVISQDSQNRDIEDHEPQQRADGREQKPRPKKIPPKAAPKKFELAQIVLPAKNLNGTDKPKVSQAPRMKGLPQTKPSHGVPRRRVSDLVSAATRSGVPIIDLSVEDDDDELLSFQGNGANSVRKLNQLHAKSHGKAMKLPKVLKPTFEHEGGEVYGGKKKSAISDELMDLLDDDGEFPTVSELFGRSRVLDEAKRDDKVDGGTYGLDDALLESLDIYAVDSLDKAPDNLGGPTDVHGHGVPEKEELKNGEGRKRKLVEMDGMDGPSCIKGGKYLESSRGSRSLAIQQISPIEIYSSPTNSVTGSPVTTDIVESNKKVRFEAALQDISVKPPRKQSVPANAVFLTTSSDSNLASEKDDCVVESTTPNTTISFGSPADPEGPKGNVLEQELLDFFGDCVVFVD</sequence>
<protein>
    <recommendedName>
        <fullName evidence="9">DNA 3'-5' helicase</fullName>
        <ecNumber evidence="9">5.6.2.4</ecNumber>
    </recommendedName>
</protein>
<feature type="compositionally biased region" description="Basic and acidic residues" evidence="11">
    <location>
        <begin position="1465"/>
        <end position="1481"/>
    </location>
</feature>
<evidence type="ECO:0000256" key="2">
    <source>
        <dbReference type="ARBA" id="ARBA00022741"/>
    </source>
</evidence>
<dbReference type="SMART" id="SM00487">
    <property type="entry name" value="DEXDc"/>
    <property type="match status" value="1"/>
</dbReference>
<dbReference type="SUPFAM" id="SSF52540">
    <property type="entry name" value="P-loop containing nucleoside triphosphate hydrolases"/>
    <property type="match status" value="1"/>
</dbReference>
<feature type="compositionally biased region" description="Polar residues" evidence="11">
    <location>
        <begin position="181"/>
        <end position="207"/>
    </location>
</feature>
<dbReference type="InterPro" id="IPR027417">
    <property type="entry name" value="P-loop_NTPase"/>
</dbReference>
<dbReference type="InterPro" id="IPR014001">
    <property type="entry name" value="Helicase_ATP-bd"/>
</dbReference>
<dbReference type="GO" id="GO:0007131">
    <property type="term" value="P:reciprocal meiotic recombination"/>
    <property type="evidence" value="ECO:0007669"/>
    <property type="project" value="UniProtKB-ARBA"/>
</dbReference>
<dbReference type="FunFam" id="1.10.3380.10:FF:000012">
    <property type="entry name" value="DEAD/DEAH box DNA helicase"/>
    <property type="match status" value="1"/>
</dbReference>
<evidence type="ECO:0000313" key="15">
    <source>
        <dbReference type="Proteomes" id="UP000024837"/>
    </source>
</evidence>
<dbReference type="SMART" id="SM00490">
    <property type="entry name" value="HELICc"/>
    <property type="match status" value="1"/>
</dbReference>
<comment type="similarity">
    <text evidence="1">Belongs to the helicase family. SKI2 subfamily.</text>
</comment>
<keyword evidence="4" id="KW-0347">Helicase</keyword>
<feature type="compositionally biased region" description="Polar residues" evidence="11">
    <location>
        <begin position="1592"/>
        <end position="1601"/>
    </location>
</feature>
<dbReference type="FunFam" id="1.10.10.10:FF:000012">
    <property type="entry name" value="U5 small nuclear ribonucleoprotein helicase"/>
    <property type="match status" value="1"/>
</dbReference>
<feature type="region of interest" description="Disordered" evidence="11">
    <location>
        <begin position="1203"/>
        <end position="1314"/>
    </location>
</feature>
<feature type="region of interest" description="Disordered" evidence="11">
    <location>
        <begin position="1"/>
        <end position="32"/>
    </location>
</feature>
<dbReference type="Gene3D" id="3.40.50.300">
    <property type="entry name" value="P-loop containing nucleotide triphosphate hydrolases"/>
    <property type="match status" value="2"/>
</dbReference>
<dbReference type="GO" id="GO:0005524">
    <property type="term" value="F:ATP binding"/>
    <property type="evidence" value="ECO:0007669"/>
    <property type="project" value="UniProtKB-KW"/>
</dbReference>
<keyword evidence="3" id="KW-0378">Hydrolase</keyword>
<evidence type="ECO:0000256" key="6">
    <source>
        <dbReference type="ARBA" id="ARBA00023235"/>
    </source>
</evidence>
<keyword evidence="5" id="KW-0067">ATP-binding</keyword>
<name>W7HNR7_9PEZI</name>
<dbReference type="PANTHER" id="PTHR47835">
    <property type="entry name" value="HFM1, ATP DEPENDENT DNA HELICASE HOMOLOG"/>
    <property type="match status" value="1"/>
</dbReference>
<dbReference type="InterPro" id="IPR052247">
    <property type="entry name" value="Meiotic_Crossover_Helicase"/>
</dbReference>
<dbReference type="Pfam" id="PF00270">
    <property type="entry name" value="DEAD"/>
    <property type="match status" value="1"/>
</dbReference>
<feature type="compositionally biased region" description="Basic and acidic residues" evidence="11">
    <location>
        <begin position="1238"/>
        <end position="1258"/>
    </location>
</feature>
<comment type="catalytic activity">
    <reaction evidence="8">
        <text>Couples ATP hydrolysis with the unwinding of duplex DNA by translocating in the 3'-5' direction.</text>
        <dbReference type="EC" id="5.6.2.4"/>
    </reaction>
</comment>
<dbReference type="InterPro" id="IPR036388">
    <property type="entry name" value="WH-like_DNA-bd_sf"/>
</dbReference>
<dbReference type="InterPro" id="IPR057842">
    <property type="entry name" value="WH_MER3"/>
</dbReference>
<organism evidence="14 15">
    <name type="scientific">Drechslerella stenobrocha 248</name>
    <dbReference type="NCBI Taxonomy" id="1043628"/>
    <lineage>
        <taxon>Eukaryota</taxon>
        <taxon>Fungi</taxon>
        <taxon>Dikarya</taxon>
        <taxon>Ascomycota</taxon>
        <taxon>Pezizomycotina</taxon>
        <taxon>Orbiliomycetes</taxon>
        <taxon>Orbiliales</taxon>
        <taxon>Orbiliaceae</taxon>
        <taxon>Drechslerella</taxon>
    </lineage>
</organism>
<feature type="compositionally biased region" description="Low complexity" evidence="11">
    <location>
        <begin position="132"/>
        <end position="142"/>
    </location>
</feature>
<evidence type="ECO:0000256" key="1">
    <source>
        <dbReference type="ARBA" id="ARBA00010140"/>
    </source>
</evidence>
<dbReference type="SUPFAM" id="SSF158702">
    <property type="entry name" value="Sec63 N-terminal domain-like"/>
    <property type="match status" value="1"/>
</dbReference>
<dbReference type="GO" id="GO:0043138">
    <property type="term" value="F:3'-5' DNA helicase activity"/>
    <property type="evidence" value="ECO:0007669"/>
    <property type="project" value="UniProtKB-EC"/>
</dbReference>
<dbReference type="InterPro" id="IPR004179">
    <property type="entry name" value="Sec63-dom"/>
</dbReference>
<evidence type="ECO:0000256" key="3">
    <source>
        <dbReference type="ARBA" id="ARBA00022801"/>
    </source>
</evidence>
<feature type="domain" description="Helicase C-terminal" evidence="13">
    <location>
        <begin position="535"/>
        <end position="722"/>
    </location>
</feature>
<dbReference type="GO" id="GO:0016787">
    <property type="term" value="F:hydrolase activity"/>
    <property type="evidence" value="ECO:0007669"/>
    <property type="project" value="UniProtKB-KW"/>
</dbReference>
<dbReference type="OrthoDB" id="5575at2759"/>
<dbReference type="PROSITE" id="PS51194">
    <property type="entry name" value="HELICASE_CTER"/>
    <property type="match status" value="1"/>
</dbReference>
<proteinExistence type="inferred from homology"/>
<evidence type="ECO:0000256" key="10">
    <source>
        <dbReference type="ARBA" id="ARBA00048988"/>
    </source>
</evidence>
<keyword evidence="2" id="KW-0547">Nucleotide-binding</keyword>
<evidence type="ECO:0000256" key="8">
    <source>
        <dbReference type="ARBA" id="ARBA00034617"/>
    </source>
</evidence>
<dbReference type="SMART" id="SM00973">
    <property type="entry name" value="Sec63"/>
    <property type="match status" value="1"/>
</dbReference>
<evidence type="ECO:0000256" key="7">
    <source>
        <dbReference type="ARBA" id="ARBA00023254"/>
    </source>
</evidence>
<gene>
    <name evidence="14" type="ORF">DRE_06422</name>
</gene>
<dbReference type="PROSITE" id="PS51192">
    <property type="entry name" value="HELICASE_ATP_BIND_1"/>
    <property type="match status" value="1"/>
</dbReference>
<dbReference type="FunFam" id="3.40.50.300:FF:001076">
    <property type="entry name" value="ATP-dependent DNA helicase MER3"/>
    <property type="match status" value="1"/>
</dbReference>
<evidence type="ECO:0000259" key="13">
    <source>
        <dbReference type="PROSITE" id="PS51194"/>
    </source>
</evidence>
<dbReference type="GO" id="GO:0003676">
    <property type="term" value="F:nucleic acid binding"/>
    <property type="evidence" value="ECO:0007669"/>
    <property type="project" value="InterPro"/>
</dbReference>
<feature type="region of interest" description="Disordered" evidence="11">
    <location>
        <begin position="1457"/>
        <end position="1483"/>
    </location>
</feature>
<dbReference type="InterPro" id="IPR036390">
    <property type="entry name" value="WH_DNA-bd_sf"/>
</dbReference>
<reference evidence="14 15" key="1">
    <citation type="submission" date="2013-05" db="EMBL/GenBank/DDBJ databases">
        <title>Drechslerella stenobrocha genome reveals carnivorous origination and mechanical trapping mechanism of predatory fungi.</title>
        <authorList>
            <person name="Liu X."/>
            <person name="Zhang W."/>
            <person name="Liu K."/>
        </authorList>
    </citation>
    <scope>NUCLEOTIDE SEQUENCE [LARGE SCALE GENOMIC DNA]</scope>
    <source>
        <strain evidence="14 15">248</strain>
    </source>
</reference>
<dbReference type="InterPro" id="IPR011545">
    <property type="entry name" value="DEAD/DEAH_box_helicase_dom"/>
</dbReference>
<evidence type="ECO:0000313" key="14">
    <source>
        <dbReference type="EMBL" id="EWC44784.1"/>
    </source>
</evidence>
<evidence type="ECO:0000256" key="5">
    <source>
        <dbReference type="ARBA" id="ARBA00022840"/>
    </source>
</evidence>
<evidence type="ECO:0000259" key="12">
    <source>
        <dbReference type="PROSITE" id="PS51192"/>
    </source>
</evidence>
<feature type="region of interest" description="Disordered" evidence="11">
    <location>
        <begin position="120"/>
        <end position="146"/>
    </location>
</feature>
<evidence type="ECO:0000256" key="4">
    <source>
        <dbReference type="ARBA" id="ARBA00022806"/>
    </source>
</evidence>
<dbReference type="Gene3D" id="1.10.3380.10">
    <property type="entry name" value="Sec63 N-terminal domain-like domain"/>
    <property type="match status" value="1"/>
</dbReference>
<dbReference type="Pfam" id="PF00271">
    <property type="entry name" value="Helicase_C"/>
    <property type="match status" value="1"/>
</dbReference>
<comment type="catalytic activity">
    <reaction evidence="10">
        <text>ATP + H2O = ADP + phosphate + H(+)</text>
        <dbReference type="Rhea" id="RHEA:13065"/>
        <dbReference type="ChEBI" id="CHEBI:15377"/>
        <dbReference type="ChEBI" id="CHEBI:15378"/>
        <dbReference type="ChEBI" id="CHEBI:30616"/>
        <dbReference type="ChEBI" id="CHEBI:43474"/>
        <dbReference type="ChEBI" id="CHEBI:456216"/>
        <dbReference type="EC" id="5.6.2.4"/>
    </reaction>
</comment>
<keyword evidence="6" id="KW-0413">Isomerase</keyword>
<accession>W7HNR7</accession>
<dbReference type="SUPFAM" id="SSF46785">
    <property type="entry name" value="Winged helix' DNA-binding domain"/>
    <property type="match status" value="1"/>
</dbReference>
<dbReference type="InterPro" id="IPR001650">
    <property type="entry name" value="Helicase_C-like"/>
</dbReference>
<dbReference type="EC" id="5.6.2.4" evidence="9"/>